<feature type="chain" id="PRO_5030875206" evidence="2">
    <location>
        <begin position="22"/>
        <end position="225"/>
    </location>
</feature>
<protein>
    <submittedName>
        <fullName evidence="3">Putative membrane protein YkoI</fullName>
    </submittedName>
</protein>
<sequence>MFRPIAAALIASLAICGMAVAVVAEDAPRVMRGDGPREQPRAPDDRRGPDDFRRPPDDRGRSSDDARRGPDDRPRPEEGGGGDDHPRPGPRESEDARDIDRARAAARASETPGDDLDRARAAARAASPWFQGLERSRALARGGDPTGGTDCLSGRDARRAIIAKRAVPLSQAVRSAREAWSGEVIDYRLCTYAGSLAYELTLLNADGKVARVRVDAADGHLLGVR</sequence>
<name>A0A7W6CVM3_9HYPH</name>
<gene>
    <name evidence="3" type="ORF">GGR24_000583</name>
</gene>
<organism evidence="3 4">
    <name type="scientific">Hansschlegelia beijingensis</name>
    <dbReference type="NCBI Taxonomy" id="1133344"/>
    <lineage>
        <taxon>Bacteria</taxon>
        <taxon>Pseudomonadati</taxon>
        <taxon>Pseudomonadota</taxon>
        <taxon>Alphaproteobacteria</taxon>
        <taxon>Hyphomicrobiales</taxon>
        <taxon>Methylopilaceae</taxon>
        <taxon>Hansschlegelia</taxon>
    </lineage>
</organism>
<dbReference type="AlphaFoldDB" id="A0A7W6CVM3"/>
<evidence type="ECO:0000256" key="2">
    <source>
        <dbReference type="SAM" id="SignalP"/>
    </source>
</evidence>
<dbReference type="Proteomes" id="UP000528964">
    <property type="component" value="Unassembled WGS sequence"/>
</dbReference>
<evidence type="ECO:0000256" key="1">
    <source>
        <dbReference type="SAM" id="MobiDB-lite"/>
    </source>
</evidence>
<evidence type="ECO:0000313" key="4">
    <source>
        <dbReference type="Proteomes" id="UP000528964"/>
    </source>
</evidence>
<keyword evidence="4" id="KW-1185">Reference proteome</keyword>
<feature type="compositionally biased region" description="Basic and acidic residues" evidence="1">
    <location>
        <begin position="29"/>
        <end position="103"/>
    </location>
</feature>
<feature type="region of interest" description="Disordered" evidence="1">
    <location>
        <begin position="29"/>
        <end position="122"/>
    </location>
</feature>
<comment type="caution">
    <text evidence="3">The sequence shown here is derived from an EMBL/GenBank/DDBJ whole genome shotgun (WGS) entry which is preliminary data.</text>
</comment>
<dbReference type="RefSeq" id="WP_183393782.1">
    <property type="nucleotide sequence ID" value="NZ_JACIDR010000001.1"/>
</dbReference>
<feature type="signal peptide" evidence="2">
    <location>
        <begin position="1"/>
        <end position="21"/>
    </location>
</feature>
<proteinExistence type="predicted"/>
<accession>A0A7W6CVM3</accession>
<dbReference type="EMBL" id="JACIDR010000001">
    <property type="protein sequence ID" value="MBB3971950.1"/>
    <property type="molecule type" value="Genomic_DNA"/>
</dbReference>
<evidence type="ECO:0000313" key="3">
    <source>
        <dbReference type="EMBL" id="MBB3971950.1"/>
    </source>
</evidence>
<reference evidence="3 4" key="1">
    <citation type="submission" date="2020-08" db="EMBL/GenBank/DDBJ databases">
        <title>Genomic Encyclopedia of Type Strains, Phase IV (KMG-IV): sequencing the most valuable type-strain genomes for metagenomic binning, comparative biology and taxonomic classification.</title>
        <authorList>
            <person name="Goeker M."/>
        </authorList>
    </citation>
    <scope>NUCLEOTIDE SEQUENCE [LARGE SCALE GENOMIC DNA]</scope>
    <source>
        <strain evidence="3 4">DSM 25481</strain>
    </source>
</reference>
<keyword evidence="2" id="KW-0732">Signal</keyword>